<sequence>MFGAYLNSNVDIPRMKFILNWINEYFMPMVTTGDPKLQKYVSQCLLDNLIEISEVVRQLVKAYIGINDLVVEQIKRPLNLNMLDLLTAFRNYLFAEFTSFTVGLLFLSVRVSV</sequence>
<reference evidence="1" key="1">
    <citation type="journal article" date="2012" name="PLoS ONE">
        <title>Gene sets for utilization of primary and secondary nutrition supplies in the distal gut of endangered iberian lynx.</title>
        <authorList>
            <person name="Alcaide M."/>
            <person name="Messina E."/>
            <person name="Richter M."/>
            <person name="Bargiela R."/>
            <person name="Peplies J."/>
            <person name="Huws S.A."/>
            <person name="Newbold C.J."/>
            <person name="Golyshin P.N."/>
            <person name="Simon M.A."/>
            <person name="Lopez G."/>
            <person name="Yakimov M.M."/>
            <person name="Ferrer M."/>
        </authorList>
    </citation>
    <scope>NUCLEOTIDE SEQUENCE</scope>
</reference>
<comment type="caution">
    <text evidence="1">The sequence shown here is derived from an EMBL/GenBank/DDBJ whole genome shotgun (WGS) entry which is preliminary data.</text>
</comment>
<gene>
    <name evidence="1" type="ORF">EVA_03081</name>
</gene>
<proteinExistence type="predicted"/>
<evidence type="ECO:0000313" key="1">
    <source>
        <dbReference type="EMBL" id="EJX08808.1"/>
    </source>
</evidence>
<name>J9GZR1_9ZZZZ</name>
<protein>
    <submittedName>
        <fullName evidence="1">Uncharacterized protein</fullName>
    </submittedName>
</protein>
<accession>J9GZR1</accession>
<dbReference type="EMBL" id="AMCI01000538">
    <property type="protein sequence ID" value="EJX08808.1"/>
    <property type="molecule type" value="Genomic_DNA"/>
</dbReference>
<organism evidence="1">
    <name type="scientific">gut metagenome</name>
    <dbReference type="NCBI Taxonomy" id="749906"/>
    <lineage>
        <taxon>unclassified sequences</taxon>
        <taxon>metagenomes</taxon>
        <taxon>organismal metagenomes</taxon>
    </lineage>
</organism>
<dbReference type="AlphaFoldDB" id="J9GZR1"/>